<dbReference type="InParanoid" id="A0A067MJW3"/>
<dbReference type="Gene3D" id="1.20.1280.50">
    <property type="match status" value="1"/>
</dbReference>
<evidence type="ECO:0000313" key="4">
    <source>
        <dbReference type="Proteomes" id="UP000027195"/>
    </source>
</evidence>
<keyword evidence="1" id="KW-1133">Transmembrane helix</keyword>
<gene>
    <name evidence="3" type="ORF">BOTBODRAFT_31148</name>
</gene>
<accession>A0A067MJW3</accession>
<organism evidence="3 4">
    <name type="scientific">Botryobasidium botryosum (strain FD-172 SS1)</name>
    <dbReference type="NCBI Taxonomy" id="930990"/>
    <lineage>
        <taxon>Eukaryota</taxon>
        <taxon>Fungi</taxon>
        <taxon>Dikarya</taxon>
        <taxon>Basidiomycota</taxon>
        <taxon>Agaricomycotina</taxon>
        <taxon>Agaricomycetes</taxon>
        <taxon>Cantharellales</taxon>
        <taxon>Botryobasidiaceae</taxon>
        <taxon>Botryobasidium</taxon>
    </lineage>
</organism>
<keyword evidence="1" id="KW-0812">Transmembrane</keyword>
<sequence>MWHTDDRSFTTHDSAHSPCPAIAFHIPNTDACDPVSHRDKELEIIAVACTYAVSVVTAYATSLISIARTHRNHMSPIYRIPEEVLSIIFEFTKSSLRNPSRPLSTKAPVNISQVSRRWRGVALNNPMLWTAIDASNAPLAHLYMERSRSCPLHIELRNYSEDYPSSDASDEDRHELAMGDAAYDTQSEDYQGFFRPLLPHIERWRGLSLEGLFYEDFETLKLPHAPNLDCLRLFTSGDTALSLESLPPHAPFDQRLPKLSILELEDFELPFTSSMFIGLKELYLHYLTYPDGAPQDLLDIIVACPLLEKVKFEHIQLGEQPDPVLRLYSKSILCPNLRSMELYFMEPSTARSILSSIVIPPTARLAIWMYHHDNCLGDILPPAALLAQCLPNLFAMRALCFEIRPIFSQIWITGKTCEGGIELLQLQLQCPYSSFTYMHTPLSGAAEDVASNFGRALPNLPVHTLSFLAVHSYQLSERAFSEFVGSMSAITLVSLNECDAPTFLEMLAVTTTRHLCPSLQALHLRLSYFRTPLLDDIIKSRQPQNLCIRITSSSGTDEYTPSGLESLAE</sequence>
<dbReference type="SUPFAM" id="SSF52047">
    <property type="entry name" value="RNI-like"/>
    <property type="match status" value="1"/>
</dbReference>
<keyword evidence="1" id="KW-0472">Membrane</keyword>
<keyword evidence="4" id="KW-1185">Reference proteome</keyword>
<dbReference type="Proteomes" id="UP000027195">
    <property type="component" value="Unassembled WGS sequence"/>
</dbReference>
<dbReference type="SUPFAM" id="SSF81383">
    <property type="entry name" value="F-box domain"/>
    <property type="match status" value="1"/>
</dbReference>
<dbReference type="Pfam" id="PF12937">
    <property type="entry name" value="F-box-like"/>
    <property type="match status" value="1"/>
</dbReference>
<evidence type="ECO:0000313" key="3">
    <source>
        <dbReference type="EMBL" id="KDQ16073.1"/>
    </source>
</evidence>
<dbReference type="Gene3D" id="3.80.10.10">
    <property type="entry name" value="Ribonuclease Inhibitor"/>
    <property type="match status" value="1"/>
</dbReference>
<proteinExistence type="predicted"/>
<reference evidence="4" key="1">
    <citation type="journal article" date="2014" name="Proc. Natl. Acad. Sci. U.S.A.">
        <title>Extensive sampling of basidiomycete genomes demonstrates inadequacy of the white-rot/brown-rot paradigm for wood decay fungi.</title>
        <authorList>
            <person name="Riley R."/>
            <person name="Salamov A.A."/>
            <person name="Brown D.W."/>
            <person name="Nagy L.G."/>
            <person name="Floudas D."/>
            <person name="Held B.W."/>
            <person name="Levasseur A."/>
            <person name="Lombard V."/>
            <person name="Morin E."/>
            <person name="Otillar R."/>
            <person name="Lindquist E.A."/>
            <person name="Sun H."/>
            <person name="LaButti K.M."/>
            <person name="Schmutz J."/>
            <person name="Jabbour D."/>
            <person name="Luo H."/>
            <person name="Baker S.E."/>
            <person name="Pisabarro A.G."/>
            <person name="Walton J.D."/>
            <person name="Blanchette R.A."/>
            <person name="Henrissat B."/>
            <person name="Martin F."/>
            <person name="Cullen D."/>
            <person name="Hibbett D.S."/>
            <person name="Grigoriev I.V."/>
        </authorList>
    </citation>
    <scope>NUCLEOTIDE SEQUENCE [LARGE SCALE GENOMIC DNA]</scope>
    <source>
        <strain evidence="4">FD-172 SS1</strain>
    </source>
</reference>
<dbReference type="STRING" id="930990.A0A067MJW3"/>
<dbReference type="InterPro" id="IPR001810">
    <property type="entry name" value="F-box_dom"/>
</dbReference>
<evidence type="ECO:0000259" key="2">
    <source>
        <dbReference type="Pfam" id="PF12937"/>
    </source>
</evidence>
<evidence type="ECO:0000256" key="1">
    <source>
        <dbReference type="SAM" id="Phobius"/>
    </source>
</evidence>
<dbReference type="InterPro" id="IPR032675">
    <property type="entry name" value="LRR_dom_sf"/>
</dbReference>
<dbReference type="InterPro" id="IPR036047">
    <property type="entry name" value="F-box-like_dom_sf"/>
</dbReference>
<dbReference type="OrthoDB" id="3365698at2759"/>
<feature type="domain" description="F-box" evidence="2">
    <location>
        <begin position="78"/>
        <end position="133"/>
    </location>
</feature>
<name>A0A067MJW3_BOTB1</name>
<feature type="transmembrane region" description="Helical" evidence="1">
    <location>
        <begin position="44"/>
        <end position="67"/>
    </location>
</feature>
<dbReference type="AlphaFoldDB" id="A0A067MJW3"/>
<dbReference type="HOGENOM" id="CLU_024199_1_2_1"/>
<dbReference type="EMBL" id="KL198029">
    <property type="protein sequence ID" value="KDQ16073.1"/>
    <property type="molecule type" value="Genomic_DNA"/>
</dbReference>
<protein>
    <recommendedName>
        <fullName evidence="2">F-box domain-containing protein</fullName>
    </recommendedName>
</protein>